<feature type="region of interest" description="Disordered" evidence="1">
    <location>
        <begin position="76"/>
        <end position="99"/>
    </location>
</feature>
<sequence length="157" mass="17283">MNKVRVLFCFGPGLDDPGLLSGSGSGFVPVSAPEIDPMTMWINDPNPVEVKELRKMPTPPPPPPMKLINLDSPINSNLSEFHSTPNPAQKQQQQQQGFFSRELNFSDYAGYNGNGTKSNGSLKPESGEILSFGGDDLREVQIIQMEMWGYLEVIQVS</sequence>
<reference evidence="2 3" key="1">
    <citation type="journal article" date="2014" name="Nature">
        <title>The genome of the recently domesticated crop plant sugar beet (Beta vulgaris).</title>
        <authorList>
            <person name="Dohm J.C."/>
            <person name="Minoche A.E."/>
            <person name="Holtgrawe D."/>
            <person name="Capella-Gutierrez S."/>
            <person name="Zakrzewski F."/>
            <person name="Tafer H."/>
            <person name="Rupp O."/>
            <person name="Sorensen T.R."/>
            <person name="Stracke R."/>
            <person name="Reinhardt R."/>
            <person name="Goesmann A."/>
            <person name="Kraft T."/>
            <person name="Schulz B."/>
            <person name="Stadler P.F."/>
            <person name="Schmidt T."/>
            <person name="Gabaldon T."/>
            <person name="Lehrach H."/>
            <person name="Weisshaar B."/>
            <person name="Himmelbauer H."/>
        </authorList>
    </citation>
    <scope>NUCLEOTIDE SEQUENCE [LARGE SCALE GENOMIC DNA]</scope>
    <source>
        <tissue evidence="2">Taproot</tissue>
    </source>
</reference>
<evidence type="ECO:0000313" key="2">
    <source>
        <dbReference type="EMBL" id="KMS96887.1"/>
    </source>
</evidence>
<organism evidence="2 3">
    <name type="scientific">Beta vulgaris subsp. vulgaris</name>
    <name type="common">Beet</name>
    <dbReference type="NCBI Taxonomy" id="3555"/>
    <lineage>
        <taxon>Eukaryota</taxon>
        <taxon>Viridiplantae</taxon>
        <taxon>Streptophyta</taxon>
        <taxon>Embryophyta</taxon>
        <taxon>Tracheophyta</taxon>
        <taxon>Spermatophyta</taxon>
        <taxon>Magnoliopsida</taxon>
        <taxon>eudicotyledons</taxon>
        <taxon>Gunneridae</taxon>
        <taxon>Pentapetalae</taxon>
        <taxon>Caryophyllales</taxon>
        <taxon>Chenopodiaceae</taxon>
        <taxon>Betoideae</taxon>
        <taxon>Beta</taxon>
    </lineage>
</organism>
<name>A0A0J8BAD7_BETVV</name>
<dbReference type="EMBL" id="KQ090357">
    <property type="protein sequence ID" value="KMS96887.1"/>
    <property type="molecule type" value="Genomic_DNA"/>
</dbReference>
<keyword evidence="3" id="KW-1185">Reference proteome</keyword>
<dbReference type="OrthoDB" id="1926382at2759"/>
<feature type="compositionally biased region" description="Polar residues" evidence="1">
    <location>
        <begin position="76"/>
        <end position="88"/>
    </location>
</feature>
<evidence type="ECO:0000313" key="3">
    <source>
        <dbReference type="Proteomes" id="UP000035740"/>
    </source>
</evidence>
<dbReference type="Proteomes" id="UP000035740">
    <property type="component" value="Unassembled WGS sequence"/>
</dbReference>
<gene>
    <name evidence="2" type="ORF">BVRB_7g180700</name>
</gene>
<proteinExistence type="predicted"/>
<dbReference type="eggNOG" id="ENOG502QUFW">
    <property type="taxonomic scope" value="Eukaryota"/>
</dbReference>
<dbReference type="Gramene" id="KMS96887">
    <property type="protein sequence ID" value="KMS96887"/>
    <property type="gene ID" value="BVRB_7g180700"/>
</dbReference>
<dbReference type="AlphaFoldDB" id="A0A0J8BAD7"/>
<evidence type="ECO:0000256" key="1">
    <source>
        <dbReference type="SAM" id="MobiDB-lite"/>
    </source>
</evidence>
<protein>
    <submittedName>
        <fullName evidence="2">Uncharacterized protein</fullName>
    </submittedName>
</protein>
<accession>A0A0J8BAD7</accession>